<evidence type="ECO:0000313" key="2">
    <source>
        <dbReference type="Proteomes" id="UP000094285"/>
    </source>
</evidence>
<sequence length="129" mass="14613">MEYRRHATDHSWCTVLAPSWLAFYLVCGSQRPPAIARQASQYDVLTQPLVQHRDRYALDCPRMAAGTTLPALWPFRLRHQLTASFLLPGHSTKQMRLNLQISALVWEIDLARCGTPPAAHFPLCLIAGY</sequence>
<dbReference type="AlphaFoldDB" id="A0A1E4SPJ0"/>
<dbReference type="Proteomes" id="UP000094285">
    <property type="component" value="Unassembled WGS sequence"/>
</dbReference>
<protein>
    <submittedName>
        <fullName evidence="1">Uncharacterized protein</fullName>
    </submittedName>
</protein>
<reference evidence="2" key="1">
    <citation type="submission" date="2016-05" db="EMBL/GenBank/DDBJ databases">
        <title>Comparative genomics of biotechnologically important yeasts.</title>
        <authorList>
            <consortium name="DOE Joint Genome Institute"/>
            <person name="Riley R."/>
            <person name="Haridas S."/>
            <person name="Wolfe K.H."/>
            <person name="Lopes M.R."/>
            <person name="Hittinger C.T."/>
            <person name="Goker M."/>
            <person name="Salamov A."/>
            <person name="Wisecaver J."/>
            <person name="Long T.M."/>
            <person name="Aerts A.L."/>
            <person name="Barry K."/>
            <person name="Choi C."/>
            <person name="Clum A."/>
            <person name="Coughlan A.Y."/>
            <person name="Deshpande S."/>
            <person name="Douglass A.P."/>
            <person name="Hanson S.J."/>
            <person name="Klenk H.-P."/>
            <person name="Labutti K."/>
            <person name="Lapidus A."/>
            <person name="Lindquist E."/>
            <person name="Lipzen A."/>
            <person name="Meier-Kolthoff J.P."/>
            <person name="Ohm R.A."/>
            <person name="Otillar R.P."/>
            <person name="Pangilinan J."/>
            <person name="Peng Y."/>
            <person name="Rokas A."/>
            <person name="Rosa C.A."/>
            <person name="Scheuner C."/>
            <person name="Sibirny A.A."/>
            <person name="Slot J.C."/>
            <person name="Stielow J.B."/>
            <person name="Sun H."/>
            <person name="Kurtzman C.P."/>
            <person name="Blackwell M."/>
            <person name="Grigoriev I.V."/>
            <person name="Jeffries T.W."/>
        </authorList>
    </citation>
    <scope>NUCLEOTIDE SEQUENCE [LARGE SCALE GENOMIC DNA]</scope>
    <source>
        <strain evidence="2">NRRL Y-17324</strain>
    </source>
</reference>
<dbReference type="GeneID" id="30980318"/>
<evidence type="ECO:0000313" key="1">
    <source>
        <dbReference type="EMBL" id="ODV81444.1"/>
    </source>
</evidence>
<accession>A0A1E4SPJ0</accession>
<proteinExistence type="predicted"/>
<organism evidence="1 2">
    <name type="scientific">Suhomyces tanzawaensis NRRL Y-17324</name>
    <dbReference type="NCBI Taxonomy" id="984487"/>
    <lineage>
        <taxon>Eukaryota</taxon>
        <taxon>Fungi</taxon>
        <taxon>Dikarya</taxon>
        <taxon>Ascomycota</taxon>
        <taxon>Saccharomycotina</taxon>
        <taxon>Pichiomycetes</taxon>
        <taxon>Debaryomycetaceae</taxon>
        <taxon>Suhomyces</taxon>
    </lineage>
</organism>
<dbReference type="EMBL" id="KV453909">
    <property type="protein sequence ID" value="ODV81444.1"/>
    <property type="molecule type" value="Genomic_DNA"/>
</dbReference>
<name>A0A1E4SPJ0_9ASCO</name>
<gene>
    <name evidence="1" type="ORF">CANTADRAFT_107868</name>
</gene>
<dbReference type="RefSeq" id="XP_020066566.1">
    <property type="nucleotide sequence ID" value="XM_020206181.1"/>
</dbReference>
<keyword evidence="2" id="KW-1185">Reference proteome</keyword>